<feature type="domain" description="MYND-type" evidence="6">
    <location>
        <begin position="64"/>
        <end position="102"/>
    </location>
</feature>
<dbReference type="Pfam" id="PF00856">
    <property type="entry name" value="SET"/>
    <property type="match status" value="1"/>
</dbReference>
<dbReference type="Gene3D" id="2.170.270.10">
    <property type="entry name" value="SET domain"/>
    <property type="match status" value="1"/>
</dbReference>
<evidence type="ECO:0008006" key="9">
    <source>
        <dbReference type="Google" id="ProtNLM"/>
    </source>
</evidence>
<dbReference type="EMBL" id="KQ241666">
    <property type="protein sequence ID" value="KNC86131.1"/>
    <property type="molecule type" value="Genomic_DNA"/>
</dbReference>
<dbReference type="SMART" id="SM00317">
    <property type="entry name" value="SET"/>
    <property type="match status" value="1"/>
</dbReference>
<evidence type="ECO:0000256" key="1">
    <source>
        <dbReference type="ARBA" id="ARBA00022723"/>
    </source>
</evidence>
<dbReference type="Gene3D" id="1.10.220.160">
    <property type="match status" value="1"/>
</dbReference>
<dbReference type="CDD" id="cd20071">
    <property type="entry name" value="SET_SMYD"/>
    <property type="match status" value="1"/>
</dbReference>
<gene>
    <name evidence="7" type="ORF">SARC_01700</name>
</gene>
<evidence type="ECO:0000313" key="8">
    <source>
        <dbReference type="Proteomes" id="UP000054560"/>
    </source>
</evidence>
<dbReference type="SUPFAM" id="SSF82199">
    <property type="entry name" value="SET domain"/>
    <property type="match status" value="1"/>
</dbReference>
<dbReference type="InterPro" id="IPR011990">
    <property type="entry name" value="TPR-like_helical_dom_sf"/>
</dbReference>
<dbReference type="PANTHER" id="PTHR12197:SF251">
    <property type="entry name" value="EG:BACR7C10.4 PROTEIN"/>
    <property type="match status" value="1"/>
</dbReference>
<dbReference type="PROSITE" id="PS50865">
    <property type="entry name" value="ZF_MYND_2"/>
    <property type="match status" value="1"/>
</dbReference>
<dbReference type="Gene3D" id="1.25.40.10">
    <property type="entry name" value="Tetratricopeptide repeat domain"/>
    <property type="match status" value="1"/>
</dbReference>
<evidence type="ECO:0000256" key="3">
    <source>
        <dbReference type="ARBA" id="ARBA00022833"/>
    </source>
</evidence>
<keyword evidence="3" id="KW-0862">Zinc</keyword>
<dbReference type="AlphaFoldDB" id="A0A0L0GB68"/>
<reference evidence="7 8" key="1">
    <citation type="submission" date="2011-02" db="EMBL/GenBank/DDBJ databases">
        <title>The Genome Sequence of Sphaeroforma arctica JP610.</title>
        <authorList>
            <consortium name="The Broad Institute Genome Sequencing Platform"/>
            <person name="Russ C."/>
            <person name="Cuomo C."/>
            <person name="Young S.K."/>
            <person name="Zeng Q."/>
            <person name="Gargeya S."/>
            <person name="Alvarado L."/>
            <person name="Berlin A."/>
            <person name="Chapman S.B."/>
            <person name="Chen Z."/>
            <person name="Freedman E."/>
            <person name="Gellesch M."/>
            <person name="Goldberg J."/>
            <person name="Griggs A."/>
            <person name="Gujja S."/>
            <person name="Heilman E."/>
            <person name="Heiman D."/>
            <person name="Howarth C."/>
            <person name="Mehta T."/>
            <person name="Neiman D."/>
            <person name="Pearson M."/>
            <person name="Roberts A."/>
            <person name="Saif S."/>
            <person name="Shea T."/>
            <person name="Shenoy N."/>
            <person name="Sisk P."/>
            <person name="Stolte C."/>
            <person name="Sykes S."/>
            <person name="White J."/>
            <person name="Yandava C."/>
            <person name="Burger G."/>
            <person name="Gray M.W."/>
            <person name="Holland P.W.H."/>
            <person name="King N."/>
            <person name="Lang F.B.F."/>
            <person name="Roger A.J."/>
            <person name="Ruiz-Trillo I."/>
            <person name="Haas B."/>
            <person name="Nusbaum C."/>
            <person name="Birren B."/>
        </authorList>
    </citation>
    <scope>NUCLEOTIDE SEQUENCE [LARGE SCALE GENOMIC DNA]</scope>
    <source>
        <strain evidence="7 8">JP610</strain>
    </source>
</reference>
<dbReference type="GeneID" id="25902204"/>
<dbReference type="InterPro" id="IPR001214">
    <property type="entry name" value="SET_dom"/>
</dbReference>
<evidence type="ECO:0000259" key="5">
    <source>
        <dbReference type="PROSITE" id="PS50280"/>
    </source>
</evidence>
<keyword evidence="8" id="KW-1185">Reference proteome</keyword>
<evidence type="ECO:0000313" key="7">
    <source>
        <dbReference type="EMBL" id="KNC86131.1"/>
    </source>
</evidence>
<dbReference type="PROSITE" id="PS50280">
    <property type="entry name" value="SET"/>
    <property type="match status" value="1"/>
</dbReference>
<organism evidence="7 8">
    <name type="scientific">Sphaeroforma arctica JP610</name>
    <dbReference type="NCBI Taxonomy" id="667725"/>
    <lineage>
        <taxon>Eukaryota</taxon>
        <taxon>Ichthyosporea</taxon>
        <taxon>Ichthyophonida</taxon>
        <taxon>Sphaeroforma</taxon>
    </lineage>
</organism>
<dbReference type="InterPro" id="IPR050869">
    <property type="entry name" value="H3K4_H4K5_MeTrfase"/>
</dbReference>
<dbReference type="STRING" id="667725.A0A0L0GB68"/>
<dbReference type="Proteomes" id="UP000054560">
    <property type="component" value="Unassembled WGS sequence"/>
</dbReference>
<evidence type="ECO:0000256" key="4">
    <source>
        <dbReference type="PROSITE-ProRule" id="PRU00134"/>
    </source>
</evidence>
<dbReference type="Gene3D" id="6.10.140.2220">
    <property type="match status" value="1"/>
</dbReference>
<proteinExistence type="predicted"/>
<name>A0A0L0GB68_9EUKA</name>
<evidence type="ECO:0000259" key="6">
    <source>
        <dbReference type="PROSITE" id="PS50865"/>
    </source>
</evidence>
<accession>A0A0L0GB68</accession>
<dbReference type="eggNOG" id="KOG2084">
    <property type="taxonomic scope" value="Eukaryota"/>
</dbReference>
<sequence length="475" mass="53273">MTLPPASGFPVKSALLKGYDLQIREVKGRGRAIFATKRFQPGDIVLESNPYTWVAAAERQQSTCNRCLKDSNSLKRCSTCKSAWFCDRSCQLAAWKHHKRVCFKSETDWLQSETNTAKDEARILDIVLELADSGFGLHKENTIPRPSTADVEAMPHATRPTALDYVLAGVVIDRQRDRCIAKNVTPSHRTVDEVVKMIVRMKCNNFSIWNELLVPVGSGCYPAGALLNHSCEPDCIITYDLDTKVQTFRAIKTIEPGCEVTHSYLDIAEATSQRREYLLHHYGFECACPRCEAADQTLNDSLHAAISSEAAGDWTGCDSQRLDAAKQLIAKVANGELDLEETGREIEMLENALSMHTKYLHRHNLHRLKCLCTLHTSYLSYGLFAKDVAVLNEIVHVYTEVYPTNHPMIGLMQYTLGDVLMAVAQEQRGQQLRTTFEAALVSYRRALQTLTISHGAESELCRNLHGLIQQHSYSP</sequence>
<keyword evidence="1" id="KW-0479">Metal-binding</keyword>
<feature type="domain" description="SET" evidence="5">
    <location>
        <begin position="19"/>
        <end position="265"/>
    </location>
</feature>
<dbReference type="OrthoDB" id="265717at2759"/>
<dbReference type="InterPro" id="IPR046341">
    <property type="entry name" value="SET_dom_sf"/>
</dbReference>
<protein>
    <recommendedName>
        <fullName evidence="9">MYND-type domain-containing protein</fullName>
    </recommendedName>
</protein>
<dbReference type="InterPro" id="IPR002893">
    <property type="entry name" value="Znf_MYND"/>
</dbReference>
<dbReference type="PROSITE" id="PS01360">
    <property type="entry name" value="ZF_MYND_1"/>
    <property type="match status" value="1"/>
</dbReference>
<dbReference type="Pfam" id="PF01753">
    <property type="entry name" value="zf-MYND"/>
    <property type="match status" value="1"/>
</dbReference>
<evidence type="ECO:0000256" key="2">
    <source>
        <dbReference type="ARBA" id="ARBA00022771"/>
    </source>
</evidence>
<dbReference type="RefSeq" id="XP_014160033.1">
    <property type="nucleotide sequence ID" value="XM_014304558.1"/>
</dbReference>
<keyword evidence="2 4" id="KW-0863">Zinc-finger</keyword>
<dbReference type="GO" id="GO:0008270">
    <property type="term" value="F:zinc ion binding"/>
    <property type="evidence" value="ECO:0007669"/>
    <property type="project" value="UniProtKB-KW"/>
</dbReference>
<dbReference type="GO" id="GO:0005634">
    <property type="term" value="C:nucleus"/>
    <property type="evidence" value="ECO:0007669"/>
    <property type="project" value="TreeGrafter"/>
</dbReference>
<dbReference type="PANTHER" id="PTHR12197">
    <property type="entry name" value="HISTONE-LYSINE N-METHYLTRANSFERASE SMYD"/>
    <property type="match status" value="1"/>
</dbReference>